<comment type="caution">
    <text evidence="2">The sequence shown here is derived from an EMBL/GenBank/DDBJ whole genome shotgun (WGS) entry which is preliminary data.</text>
</comment>
<name>A0AA38PKS9_9AGAR</name>
<feature type="compositionally biased region" description="Polar residues" evidence="1">
    <location>
        <begin position="173"/>
        <end position="183"/>
    </location>
</feature>
<accession>A0AA38PKS9</accession>
<feature type="region of interest" description="Disordered" evidence="1">
    <location>
        <begin position="119"/>
        <end position="363"/>
    </location>
</feature>
<feature type="compositionally biased region" description="Polar residues" evidence="1">
    <location>
        <begin position="758"/>
        <end position="804"/>
    </location>
</feature>
<organism evidence="2 3">
    <name type="scientific">Lentinula raphanica</name>
    <dbReference type="NCBI Taxonomy" id="153919"/>
    <lineage>
        <taxon>Eukaryota</taxon>
        <taxon>Fungi</taxon>
        <taxon>Dikarya</taxon>
        <taxon>Basidiomycota</taxon>
        <taxon>Agaricomycotina</taxon>
        <taxon>Agaricomycetes</taxon>
        <taxon>Agaricomycetidae</taxon>
        <taxon>Agaricales</taxon>
        <taxon>Marasmiineae</taxon>
        <taxon>Omphalotaceae</taxon>
        <taxon>Lentinula</taxon>
    </lineage>
</organism>
<protein>
    <submittedName>
        <fullName evidence="2">Uncharacterized protein</fullName>
    </submittedName>
</protein>
<feature type="region of interest" description="Disordered" evidence="1">
    <location>
        <begin position="912"/>
        <end position="963"/>
    </location>
</feature>
<gene>
    <name evidence="2" type="ORF">F5878DRAFT_601369</name>
</gene>
<evidence type="ECO:0000313" key="2">
    <source>
        <dbReference type="EMBL" id="KAJ3844729.1"/>
    </source>
</evidence>
<feature type="region of interest" description="Disordered" evidence="1">
    <location>
        <begin position="526"/>
        <end position="553"/>
    </location>
</feature>
<dbReference type="AlphaFoldDB" id="A0AA38PKS9"/>
<feature type="region of interest" description="Disordered" evidence="1">
    <location>
        <begin position="426"/>
        <end position="473"/>
    </location>
</feature>
<keyword evidence="3" id="KW-1185">Reference proteome</keyword>
<feature type="compositionally biased region" description="Polar residues" evidence="1">
    <location>
        <begin position="729"/>
        <end position="741"/>
    </location>
</feature>
<feature type="compositionally biased region" description="Polar residues" evidence="1">
    <location>
        <begin position="849"/>
        <end position="865"/>
    </location>
</feature>
<feature type="compositionally biased region" description="Polar residues" evidence="1">
    <location>
        <begin position="245"/>
        <end position="281"/>
    </location>
</feature>
<feature type="compositionally biased region" description="Acidic residues" evidence="1">
    <location>
        <begin position="935"/>
        <end position="946"/>
    </location>
</feature>
<feature type="region of interest" description="Disordered" evidence="1">
    <location>
        <begin position="701"/>
        <end position="828"/>
    </location>
</feature>
<feature type="compositionally biased region" description="Polar residues" evidence="1">
    <location>
        <begin position="593"/>
        <end position="609"/>
    </location>
</feature>
<feature type="region of interest" description="Disordered" evidence="1">
    <location>
        <begin position="849"/>
        <end position="890"/>
    </location>
</feature>
<feature type="compositionally biased region" description="Polar residues" evidence="1">
    <location>
        <begin position="577"/>
        <end position="586"/>
    </location>
</feature>
<evidence type="ECO:0000313" key="3">
    <source>
        <dbReference type="Proteomes" id="UP001163846"/>
    </source>
</evidence>
<sequence length="963" mass="104062">MDISQTQGKRKRETKAPRITYHAATRTFDRLFKEESLDETKDVVRKKLGLPDSSNIRLAQIRGDHTVDLEDEDDFDAFYAVAHSKMAIEVEVTIEDMPSPRHNPSLSLAVINQKAPSPTVLNDHIASPSEVPTGDEVRMARKDTFLGTPSSQNLPPKKHRPSTPSTSGPSAAKESQSTNTALPQTELAADVTDPTPQPKKRKRKTEEKETSAKILPSAQNADESGSKPKPTKRAKKITEKETNDDSTTSQQPIKSTSTLTTKPNGQTLPDTFSQQLAQSITDGHLASTVPEDASTAPKRTKRRNSVAGQTAKAKASEKLTDVKAKVDKPVPNGELEATEQPTDGKSKPKKKKKEERVVTPAELEAVRGDMSQVVASLARELVGMVTTQPSQATTGSQKKPLTAKEILAAAKNKNTDRTRSPIANIVDAESAAPKKKSGSTQSKILSSSSSDGESTLVSAPHPIPHPNSIPNIQNLDDIDSGTYLEELLGGPRQQRLTLDSILPFVASTSKKRKAVVLEEDPIIKTKSVRHSAHTRSQTWASSDSDPDYDSTSDNVEMVSSSVRVIDQPPALKTSNKDSVVINSDTNPRPPEVSVSSITSTLHGQTSPVGTAVRQTISEIPLEIHHPVIMDRPTPIAAPSIQQHTTPSDTSVAENDPIETIIPSPRSNSPIEIAPVASTSLSSARTPTNTIMYLKPEVVITRRSTRKTNSQPISKHEADIRPSVVKLTRTRSQSAVQRKNQTAPPPSPPQSPRRLRSSTQVDPTTDSLVGQTPVTVQANRSEASETMWTTLNVGPSSTGDAASSHGSDELQSSPDLDPDSPPAQSHSEAEAPLFIASESQVDFPYSQFQNLDVDTDNGANAPTNVSRLEEDSEEEVEVQKTITPRAPTARGSATYRGLSEIASQNKFFTGLQHHLATSSTPKNSKEDMYGPLSQAYDDDASDSGSESEVEKSHIPRARRAGIKR</sequence>
<feature type="compositionally biased region" description="Basic residues" evidence="1">
    <location>
        <begin position="953"/>
        <end position="963"/>
    </location>
</feature>
<dbReference type="EMBL" id="MU805948">
    <property type="protein sequence ID" value="KAJ3844729.1"/>
    <property type="molecule type" value="Genomic_DNA"/>
</dbReference>
<feature type="compositionally biased region" description="Basic and acidic residues" evidence="1">
    <location>
        <begin position="314"/>
        <end position="328"/>
    </location>
</feature>
<reference evidence="2" key="1">
    <citation type="submission" date="2022-08" db="EMBL/GenBank/DDBJ databases">
        <authorList>
            <consortium name="DOE Joint Genome Institute"/>
            <person name="Min B."/>
            <person name="Riley R."/>
            <person name="Sierra-Patev S."/>
            <person name="Naranjo-Ortiz M."/>
            <person name="Looney B."/>
            <person name="Konkel Z."/>
            <person name="Slot J.C."/>
            <person name="Sakamoto Y."/>
            <person name="Steenwyk J.L."/>
            <person name="Rokas A."/>
            <person name="Carro J."/>
            <person name="Camarero S."/>
            <person name="Ferreira P."/>
            <person name="Molpeceres G."/>
            <person name="Ruiz-Duenas F.J."/>
            <person name="Serrano A."/>
            <person name="Henrissat B."/>
            <person name="Drula E."/>
            <person name="Hughes K.W."/>
            <person name="Mata J.L."/>
            <person name="Ishikawa N.K."/>
            <person name="Vargas-Isla R."/>
            <person name="Ushijima S."/>
            <person name="Smith C.A."/>
            <person name="Ahrendt S."/>
            <person name="Andreopoulos W."/>
            <person name="He G."/>
            <person name="Labutti K."/>
            <person name="Lipzen A."/>
            <person name="Ng V."/>
            <person name="Sandor L."/>
            <person name="Barry K."/>
            <person name="Martinez A.T."/>
            <person name="Xiao Y."/>
            <person name="Gibbons J.G."/>
            <person name="Terashima K."/>
            <person name="Hibbett D.S."/>
            <person name="Grigoriev I.V."/>
        </authorList>
    </citation>
    <scope>NUCLEOTIDE SEQUENCE</scope>
    <source>
        <strain evidence="2">TFB9207</strain>
    </source>
</reference>
<evidence type="ECO:0000256" key="1">
    <source>
        <dbReference type="SAM" id="MobiDB-lite"/>
    </source>
</evidence>
<feature type="compositionally biased region" description="Low complexity" evidence="1">
    <location>
        <begin position="438"/>
        <end position="460"/>
    </location>
</feature>
<dbReference type="Proteomes" id="UP001163846">
    <property type="component" value="Unassembled WGS sequence"/>
</dbReference>
<proteinExistence type="predicted"/>
<feature type="region of interest" description="Disordered" evidence="1">
    <location>
        <begin position="577"/>
        <end position="609"/>
    </location>
</feature>
<feature type="compositionally biased region" description="Basic and acidic residues" evidence="1">
    <location>
        <begin position="135"/>
        <end position="144"/>
    </location>
</feature>